<comment type="similarity">
    <text evidence="1">Belongs to the 1-acyl-sn-glycerol-3-phosphate acyltransferase family.</text>
</comment>
<evidence type="ECO:0000256" key="3">
    <source>
        <dbReference type="ARBA" id="ARBA00023315"/>
    </source>
</evidence>
<dbReference type="eggNOG" id="KOG1505">
    <property type="taxonomic scope" value="Eukaryota"/>
</dbReference>
<dbReference type="Proteomes" id="UP000095284">
    <property type="component" value="Unplaced"/>
</dbReference>
<keyword evidence="3" id="KW-0012">Acyltransferase</keyword>
<feature type="domain" description="Phospholipid/glycerol acyltransferase" evidence="5">
    <location>
        <begin position="91"/>
        <end position="237"/>
    </location>
</feature>
<dbReference type="SMART" id="SM00563">
    <property type="entry name" value="PlsC"/>
    <property type="match status" value="1"/>
</dbReference>
<sequence length="369" mass="42560">MPVLSVLTVATDLRAWLPASMLASTMVPYATGALFCAGLSMFIPQKWYLWLDNRMYELFMSSCLFVFETCNATKLHLYGTPEAFKGPADSAILIANHQTGTDWVMINMLATRHAQQYSFRFMTKHVIQYVPLYGWYTLQRGFVYVRRFGDFAPTAPQNQLRYLKNLPEPYWLHIFPEGTRFNRHRTKEIQAANSYCRKRELPKLRHCLVPKIGGFKLAVEELRPTLNYIYDITIAYGVTLDENRQDDAPNMYEFVTGRSERHNEVHMHVKRIGIEEVPTEGNELKLWLHQRFLEKDRLLDEFYATGAFPEPVETPSKLTPLTKTATSFVILNAAVWSAAFFPKIRNVYLGVICISPLLIVWNKLRGSAA</sequence>
<dbReference type="GO" id="GO:0005739">
    <property type="term" value="C:mitochondrion"/>
    <property type="evidence" value="ECO:0007669"/>
    <property type="project" value="TreeGrafter"/>
</dbReference>
<dbReference type="EMBL" id="CAJFDI010000001">
    <property type="protein sequence ID" value="CAD5208078.1"/>
    <property type="molecule type" value="Genomic_DNA"/>
</dbReference>
<dbReference type="WBParaSite" id="BXY_0676500.1">
    <property type="protein sequence ID" value="BXY_0676500.1"/>
    <property type="gene ID" value="BXY_0676500"/>
</dbReference>
<keyword evidence="4" id="KW-1133">Transmembrane helix</keyword>
<keyword evidence="2" id="KW-0808">Transferase</keyword>
<organism evidence="8 10">
    <name type="scientific">Bursaphelenchus xylophilus</name>
    <name type="common">Pinewood nematode worm</name>
    <name type="synonym">Aphelenchoides xylophilus</name>
    <dbReference type="NCBI Taxonomy" id="6326"/>
    <lineage>
        <taxon>Eukaryota</taxon>
        <taxon>Metazoa</taxon>
        <taxon>Ecdysozoa</taxon>
        <taxon>Nematoda</taxon>
        <taxon>Chromadorea</taxon>
        <taxon>Rhabditida</taxon>
        <taxon>Tylenchina</taxon>
        <taxon>Tylenchomorpha</taxon>
        <taxon>Aphelenchoidea</taxon>
        <taxon>Aphelenchoididae</taxon>
        <taxon>Bursaphelenchus</taxon>
    </lineage>
</organism>
<name>A0A1I7S190_BURXY</name>
<dbReference type="Pfam" id="PF01553">
    <property type="entry name" value="Acyltransferase"/>
    <property type="match status" value="1"/>
</dbReference>
<evidence type="ECO:0000313" key="7">
    <source>
        <dbReference type="EMBL" id="CAG9080126.1"/>
    </source>
</evidence>
<keyword evidence="9" id="KW-1185">Reference proteome</keyword>
<evidence type="ECO:0000313" key="8">
    <source>
        <dbReference type="Proteomes" id="UP000095284"/>
    </source>
</evidence>
<proteinExistence type="inferred from homology"/>
<dbReference type="Proteomes" id="UP000659654">
    <property type="component" value="Unassembled WGS sequence"/>
</dbReference>
<feature type="transmembrane region" description="Helical" evidence="4">
    <location>
        <begin position="25"/>
        <end position="44"/>
    </location>
</feature>
<dbReference type="InterPro" id="IPR032098">
    <property type="entry name" value="Acyltransf_C"/>
</dbReference>
<dbReference type="Pfam" id="PF16076">
    <property type="entry name" value="Acyltransf_C"/>
    <property type="match status" value="1"/>
</dbReference>
<evidence type="ECO:0000256" key="2">
    <source>
        <dbReference type="ARBA" id="ARBA00022679"/>
    </source>
</evidence>
<evidence type="ECO:0000256" key="4">
    <source>
        <dbReference type="SAM" id="Phobius"/>
    </source>
</evidence>
<gene>
    <name evidence="6" type="ORF">BXYJ_LOCUS314</name>
</gene>
<dbReference type="AlphaFoldDB" id="A0A1I7S190"/>
<keyword evidence="4" id="KW-0472">Membrane</keyword>
<dbReference type="PANTHER" id="PTHR10983:SF73">
    <property type="entry name" value="1-ACYL-SN-GLYCEROL-3-PHOSPHATE ACYLTRANSFERASE EPSILON"/>
    <property type="match status" value="1"/>
</dbReference>
<dbReference type="Proteomes" id="UP000582659">
    <property type="component" value="Unassembled WGS sequence"/>
</dbReference>
<accession>A0A1I7S190</accession>
<protein>
    <submittedName>
        <fullName evidence="6">(pine wood nematode) hypothetical protein</fullName>
    </submittedName>
    <submittedName>
        <fullName evidence="10">PlsC domain-containing protein</fullName>
    </submittedName>
</protein>
<keyword evidence="4" id="KW-0812">Transmembrane</keyword>
<dbReference type="PANTHER" id="PTHR10983">
    <property type="entry name" value="1-ACYLGLYCEROL-3-PHOSPHATE ACYLTRANSFERASE-RELATED"/>
    <property type="match status" value="1"/>
</dbReference>
<dbReference type="GO" id="GO:0016746">
    <property type="term" value="F:acyltransferase activity"/>
    <property type="evidence" value="ECO:0007669"/>
    <property type="project" value="UniProtKB-KW"/>
</dbReference>
<dbReference type="OrthoDB" id="189226at2759"/>
<dbReference type="SUPFAM" id="SSF69593">
    <property type="entry name" value="Glycerol-3-phosphate (1)-acyltransferase"/>
    <property type="match status" value="1"/>
</dbReference>
<evidence type="ECO:0000313" key="10">
    <source>
        <dbReference type="WBParaSite" id="BXY_0676500.1"/>
    </source>
</evidence>
<dbReference type="EMBL" id="CAJFCV020000001">
    <property type="protein sequence ID" value="CAG9080126.1"/>
    <property type="molecule type" value="Genomic_DNA"/>
</dbReference>
<dbReference type="CDD" id="cd07990">
    <property type="entry name" value="LPLAT_LCLAT1-like"/>
    <property type="match status" value="1"/>
</dbReference>
<evidence type="ECO:0000313" key="6">
    <source>
        <dbReference type="EMBL" id="CAD5208078.1"/>
    </source>
</evidence>
<dbReference type="GO" id="GO:0005783">
    <property type="term" value="C:endoplasmic reticulum"/>
    <property type="evidence" value="ECO:0007669"/>
    <property type="project" value="TreeGrafter"/>
</dbReference>
<evidence type="ECO:0000256" key="1">
    <source>
        <dbReference type="ARBA" id="ARBA00008655"/>
    </source>
</evidence>
<evidence type="ECO:0000313" key="9">
    <source>
        <dbReference type="Proteomes" id="UP000659654"/>
    </source>
</evidence>
<reference evidence="7" key="2">
    <citation type="submission" date="2020-08" db="EMBL/GenBank/DDBJ databases">
        <authorList>
            <person name="Kikuchi T."/>
        </authorList>
    </citation>
    <scope>NUCLEOTIDE SEQUENCE</scope>
    <source>
        <strain evidence="6">Ka4C1</strain>
    </source>
</reference>
<reference evidence="10" key="1">
    <citation type="submission" date="2016-11" db="UniProtKB">
        <authorList>
            <consortium name="WormBaseParasite"/>
        </authorList>
    </citation>
    <scope>IDENTIFICATION</scope>
</reference>
<evidence type="ECO:0000259" key="5">
    <source>
        <dbReference type="SMART" id="SM00563"/>
    </source>
</evidence>
<dbReference type="GO" id="GO:0036149">
    <property type="term" value="P:phosphatidylinositol acyl-chain remodeling"/>
    <property type="evidence" value="ECO:0007669"/>
    <property type="project" value="TreeGrafter"/>
</dbReference>
<dbReference type="InterPro" id="IPR002123">
    <property type="entry name" value="Plipid/glycerol_acylTrfase"/>
</dbReference>